<evidence type="ECO:0000256" key="1">
    <source>
        <dbReference type="SAM" id="MobiDB-lite"/>
    </source>
</evidence>
<evidence type="ECO:0000313" key="2">
    <source>
        <dbReference type="EMBL" id="CEM00732.1"/>
    </source>
</evidence>
<dbReference type="AlphaFoldDB" id="A0A0G4ES51"/>
<proteinExistence type="predicted"/>
<protein>
    <submittedName>
        <fullName evidence="2">Uncharacterized protein</fullName>
    </submittedName>
</protein>
<dbReference type="EMBL" id="CDMY01000298">
    <property type="protein sequence ID" value="CEM00732.1"/>
    <property type="molecule type" value="Genomic_DNA"/>
</dbReference>
<sequence>MKMVLHIPHSDSYRSQISSRCDAGRRHQPEVPQPNRELHLPVCRIRQGARAVDSGEGRDLRSIVYTGGYQEGRRGGKKATPVDEVRRPAIAKQQVRPLHRVVPIVDSKGHHAVEEALVAGDDFVDGALDESRSADGGGEEDNPSVDARAPRLMMAVGRSTGERQRGDQAWHLSSRSTRHEEGS</sequence>
<gene>
    <name evidence="2" type="ORF">Vbra_12916</name>
</gene>
<dbReference type="InParanoid" id="A0A0G4ES51"/>
<accession>A0A0G4ES51</accession>
<keyword evidence="3" id="KW-1185">Reference proteome</keyword>
<evidence type="ECO:0000313" key="3">
    <source>
        <dbReference type="Proteomes" id="UP000041254"/>
    </source>
</evidence>
<dbReference type="VEuPathDB" id="CryptoDB:Vbra_12916"/>
<reference evidence="2 3" key="1">
    <citation type="submission" date="2014-11" db="EMBL/GenBank/DDBJ databases">
        <authorList>
            <person name="Zhu J."/>
            <person name="Qi W."/>
            <person name="Song R."/>
        </authorList>
    </citation>
    <scope>NUCLEOTIDE SEQUENCE [LARGE SCALE GENOMIC DNA]</scope>
</reference>
<dbReference type="Proteomes" id="UP000041254">
    <property type="component" value="Unassembled WGS sequence"/>
</dbReference>
<name>A0A0G4ES51_VITBC</name>
<feature type="region of interest" description="Disordered" evidence="1">
    <location>
        <begin position="127"/>
        <end position="183"/>
    </location>
</feature>
<organism evidence="2 3">
    <name type="scientific">Vitrella brassicaformis (strain CCMP3155)</name>
    <dbReference type="NCBI Taxonomy" id="1169540"/>
    <lineage>
        <taxon>Eukaryota</taxon>
        <taxon>Sar</taxon>
        <taxon>Alveolata</taxon>
        <taxon>Colpodellida</taxon>
        <taxon>Vitrellaceae</taxon>
        <taxon>Vitrella</taxon>
    </lineage>
</organism>